<dbReference type="AlphaFoldDB" id="D9SU47"/>
<keyword evidence="3" id="KW-1185">Reference proteome</keyword>
<keyword evidence="1" id="KW-0812">Transmembrane</keyword>
<dbReference type="STRING" id="573061.Clocel_1128"/>
<evidence type="ECO:0000313" key="3">
    <source>
        <dbReference type="Proteomes" id="UP000002730"/>
    </source>
</evidence>
<organism evidence="2 3">
    <name type="scientific">Clostridium cellulovorans (strain ATCC 35296 / DSM 3052 / OCM 3 / 743B)</name>
    <dbReference type="NCBI Taxonomy" id="573061"/>
    <lineage>
        <taxon>Bacteria</taxon>
        <taxon>Bacillati</taxon>
        <taxon>Bacillota</taxon>
        <taxon>Clostridia</taxon>
        <taxon>Eubacteriales</taxon>
        <taxon>Clostridiaceae</taxon>
        <taxon>Clostridium</taxon>
    </lineage>
</organism>
<dbReference type="EMBL" id="CP002160">
    <property type="protein sequence ID" value="ADL50885.1"/>
    <property type="molecule type" value="Genomic_DNA"/>
</dbReference>
<gene>
    <name evidence="2" type="ordered locus">Clocel_1128</name>
</gene>
<protein>
    <submittedName>
        <fullName evidence="2">Uncharacterized protein</fullName>
    </submittedName>
</protein>
<sequence length="48" mass="5300">MIFKNDKTRKIFRLSVAVIFIVSGIFSLPKGLFLIGAGCLYGYKGIFG</sequence>
<evidence type="ECO:0000256" key="1">
    <source>
        <dbReference type="SAM" id="Phobius"/>
    </source>
</evidence>
<dbReference type="Proteomes" id="UP000002730">
    <property type="component" value="Chromosome"/>
</dbReference>
<proteinExistence type="predicted"/>
<evidence type="ECO:0000313" key="2">
    <source>
        <dbReference type="EMBL" id="ADL50885.1"/>
    </source>
</evidence>
<reference evidence="2 3" key="1">
    <citation type="submission" date="2010-08" db="EMBL/GenBank/DDBJ databases">
        <title>Complete sequence of Clostridium cellulovorans 743B.</title>
        <authorList>
            <consortium name="US DOE Joint Genome Institute"/>
            <person name="Lucas S."/>
            <person name="Copeland A."/>
            <person name="Lapidus A."/>
            <person name="Cheng J.-F."/>
            <person name="Bruce D."/>
            <person name="Goodwin L."/>
            <person name="Pitluck S."/>
            <person name="Chertkov O."/>
            <person name="Detter J.C."/>
            <person name="Han C."/>
            <person name="Tapia R."/>
            <person name="Land M."/>
            <person name="Hauser L."/>
            <person name="Chang Y.-J."/>
            <person name="Jeffries C."/>
            <person name="Kyrpides N."/>
            <person name="Ivanova N."/>
            <person name="Mikhailova N."/>
            <person name="Hemme C.L."/>
            <person name="Woyke T."/>
        </authorList>
    </citation>
    <scope>NUCLEOTIDE SEQUENCE [LARGE SCALE GENOMIC DNA]</scope>
    <source>
        <strain evidence="3">ATCC 35296 / DSM 3052 / OCM 3 / 743B</strain>
    </source>
</reference>
<keyword evidence="1" id="KW-0472">Membrane</keyword>
<keyword evidence="1" id="KW-1133">Transmembrane helix</keyword>
<accession>D9SU47</accession>
<name>D9SU47_CLOC7</name>
<feature type="transmembrane region" description="Helical" evidence="1">
    <location>
        <begin position="12"/>
        <end position="43"/>
    </location>
</feature>
<dbReference type="RefSeq" id="WP_010076264.1">
    <property type="nucleotide sequence ID" value="NC_014393.1"/>
</dbReference>
<dbReference type="KEGG" id="ccb:Clocel_1128"/>
<dbReference type="HOGENOM" id="CLU_3151219_0_0_9"/>